<dbReference type="InterPro" id="IPR036047">
    <property type="entry name" value="F-box-like_dom_sf"/>
</dbReference>
<dbReference type="STRING" id="3641.A0A061DXM9"/>
<dbReference type="Gene3D" id="1.20.1280.50">
    <property type="match status" value="1"/>
</dbReference>
<dbReference type="EMBL" id="CM001880">
    <property type="protein sequence ID" value="EOX97544.1"/>
    <property type="molecule type" value="Genomic_DNA"/>
</dbReference>
<organism evidence="2 3">
    <name type="scientific">Theobroma cacao</name>
    <name type="common">Cacao</name>
    <name type="synonym">Cocoa</name>
    <dbReference type="NCBI Taxonomy" id="3641"/>
    <lineage>
        <taxon>Eukaryota</taxon>
        <taxon>Viridiplantae</taxon>
        <taxon>Streptophyta</taxon>
        <taxon>Embryophyta</taxon>
        <taxon>Tracheophyta</taxon>
        <taxon>Spermatophyta</taxon>
        <taxon>Magnoliopsida</taxon>
        <taxon>eudicotyledons</taxon>
        <taxon>Gunneridae</taxon>
        <taxon>Pentapetalae</taxon>
        <taxon>rosids</taxon>
        <taxon>malvids</taxon>
        <taxon>Malvales</taxon>
        <taxon>Malvaceae</taxon>
        <taxon>Byttnerioideae</taxon>
        <taxon>Theobroma</taxon>
    </lineage>
</organism>
<evidence type="ECO:0000259" key="1">
    <source>
        <dbReference type="SMART" id="SM00256"/>
    </source>
</evidence>
<name>A0A061DXM9_THECC</name>
<gene>
    <name evidence="2" type="ORF">TCM_006535</name>
</gene>
<dbReference type="SMART" id="SM00256">
    <property type="entry name" value="FBOX"/>
    <property type="match status" value="1"/>
</dbReference>
<dbReference type="Pfam" id="PF12937">
    <property type="entry name" value="F-box-like"/>
    <property type="match status" value="1"/>
</dbReference>
<keyword evidence="3" id="KW-1185">Reference proteome</keyword>
<evidence type="ECO:0000313" key="3">
    <source>
        <dbReference type="Proteomes" id="UP000026915"/>
    </source>
</evidence>
<dbReference type="PANTHER" id="PTHR47123">
    <property type="entry name" value="F-BOX PROTEIN SKIP23"/>
    <property type="match status" value="1"/>
</dbReference>
<dbReference type="Proteomes" id="UP000026915">
    <property type="component" value="Chromosome 2"/>
</dbReference>
<feature type="domain" description="F-box" evidence="1">
    <location>
        <begin position="7"/>
        <end position="48"/>
    </location>
</feature>
<sequence>MAGWSQLPPELLTLIAKRLEIRFDVLRFRSVCSSWRSSFPPKVYRLPKYLPPQNKTRYQCSLGGITRDTFVLVRLPGSHDHQAAPGCWLVKIRDGTVCVRMQLLQPLSDSKLKYLPPVPASFPKSLNTVNTQKTVAIIWPSTNSDDFMMLAEFHVLAVLRSGEMEWTLLQMGSSVEDMISFNGKSYAIELD</sequence>
<dbReference type="Pfam" id="PF03478">
    <property type="entry name" value="Beta-prop_KIB1-4"/>
    <property type="match status" value="1"/>
</dbReference>
<accession>A0A061DXM9</accession>
<dbReference type="InterPro" id="IPR005174">
    <property type="entry name" value="KIB1-4_b-propeller"/>
</dbReference>
<dbReference type="InterPro" id="IPR001810">
    <property type="entry name" value="F-box_dom"/>
</dbReference>
<reference evidence="2 3" key="1">
    <citation type="journal article" date="2013" name="Genome Biol.">
        <title>The genome sequence of the most widely cultivated cacao type and its use to identify candidate genes regulating pod color.</title>
        <authorList>
            <person name="Motamayor J.C."/>
            <person name="Mockaitis K."/>
            <person name="Schmutz J."/>
            <person name="Haiminen N."/>
            <person name="Iii D.L."/>
            <person name="Cornejo O."/>
            <person name="Findley S.D."/>
            <person name="Zheng P."/>
            <person name="Utro F."/>
            <person name="Royaert S."/>
            <person name="Saski C."/>
            <person name="Jenkins J."/>
            <person name="Podicheti R."/>
            <person name="Zhao M."/>
            <person name="Scheffler B.E."/>
            <person name="Stack J.C."/>
            <person name="Feltus F.A."/>
            <person name="Mustiga G.M."/>
            <person name="Amores F."/>
            <person name="Phillips W."/>
            <person name="Marelli J.P."/>
            <person name="May G.D."/>
            <person name="Shapiro H."/>
            <person name="Ma J."/>
            <person name="Bustamante C.D."/>
            <person name="Schnell R.J."/>
            <person name="Main D."/>
            <person name="Gilbert D."/>
            <person name="Parida L."/>
            <person name="Kuhn D.N."/>
        </authorList>
    </citation>
    <scope>NUCLEOTIDE SEQUENCE [LARGE SCALE GENOMIC DNA]</scope>
    <source>
        <strain evidence="3">cv. Matina 1-6</strain>
    </source>
</reference>
<dbReference type="Gramene" id="EOX97544">
    <property type="protein sequence ID" value="EOX97544"/>
    <property type="gene ID" value="TCM_006535"/>
</dbReference>
<protein>
    <recommendedName>
        <fullName evidence="1">F-box domain-containing protein</fullName>
    </recommendedName>
</protein>
<dbReference type="PANTHER" id="PTHR47123:SF9">
    <property type="entry name" value="F-BOX PROTEIN SKIP23-LIKE"/>
    <property type="match status" value="1"/>
</dbReference>
<dbReference type="AlphaFoldDB" id="A0A061DXM9"/>
<dbReference type="HOGENOM" id="CLU_1423813_0_0_1"/>
<dbReference type="SUPFAM" id="SSF81383">
    <property type="entry name" value="F-box domain"/>
    <property type="match status" value="1"/>
</dbReference>
<dbReference type="InParanoid" id="A0A061DXM9"/>
<dbReference type="GO" id="GO:0016567">
    <property type="term" value="P:protein ubiquitination"/>
    <property type="evidence" value="ECO:0000318"/>
    <property type="project" value="GO_Central"/>
</dbReference>
<proteinExistence type="predicted"/>
<dbReference type="InterPro" id="IPR051304">
    <property type="entry name" value="SCF_F-box_domain"/>
</dbReference>
<evidence type="ECO:0000313" key="2">
    <source>
        <dbReference type="EMBL" id="EOX97544.1"/>
    </source>
</evidence>